<dbReference type="OrthoDB" id="3039123at2759"/>
<evidence type="ECO:0000256" key="2">
    <source>
        <dbReference type="ARBA" id="ARBA00022487"/>
    </source>
</evidence>
<keyword evidence="5 8" id="KW-0378">Hydrolase</keyword>
<dbReference type="InterPro" id="IPR011118">
    <property type="entry name" value="Tannase/feruloyl_esterase"/>
</dbReference>
<evidence type="ECO:0000256" key="5">
    <source>
        <dbReference type="ARBA" id="ARBA00022801"/>
    </source>
</evidence>
<keyword evidence="4" id="KW-0732">Signal</keyword>
<protein>
    <recommendedName>
        <fullName evidence="8">Carboxylic ester hydrolase</fullName>
        <ecNumber evidence="8">3.1.1.-</ecNumber>
    </recommendedName>
</protein>
<reference evidence="9 10" key="1">
    <citation type="journal article" date="2018" name="Sci. Rep.">
        <title>Comparative genomics provides insights into the lifestyle and reveals functional heterogeneity of dark septate endophytic fungi.</title>
        <authorList>
            <person name="Knapp D.G."/>
            <person name="Nemeth J.B."/>
            <person name="Barry K."/>
            <person name="Hainaut M."/>
            <person name="Henrissat B."/>
            <person name="Johnson J."/>
            <person name="Kuo A."/>
            <person name="Lim J.H.P."/>
            <person name="Lipzen A."/>
            <person name="Nolan M."/>
            <person name="Ohm R.A."/>
            <person name="Tamas L."/>
            <person name="Grigoriev I.V."/>
            <person name="Spatafora J.W."/>
            <person name="Nagy L.G."/>
            <person name="Kovacs G.M."/>
        </authorList>
    </citation>
    <scope>NUCLEOTIDE SEQUENCE [LARGE SCALE GENOMIC DNA]</scope>
    <source>
        <strain evidence="9 10">DSE2036</strain>
    </source>
</reference>
<dbReference type="InterPro" id="IPR029058">
    <property type="entry name" value="AB_hydrolase_fold"/>
</dbReference>
<gene>
    <name evidence="9" type="ORF">DM02DRAFT_615947</name>
</gene>
<keyword evidence="7" id="KW-1015">Disulfide bond</keyword>
<organism evidence="9 10">
    <name type="scientific">Periconia macrospinosa</name>
    <dbReference type="NCBI Taxonomy" id="97972"/>
    <lineage>
        <taxon>Eukaryota</taxon>
        <taxon>Fungi</taxon>
        <taxon>Dikarya</taxon>
        <taxon>Ascomycota</taxon>
        <taxon>Pezizomycotina</taxon>
        <taxon>Dothideomycetes</taxon>
        <taxon>Pleosporomycetidae</taxon>
        <taxon>Pleosporales</taxon>
        <taxon>Massarineae</taxon>
        <taxon>Periconiaceae</taxon>
        <taxon>Periconia</taxon>
    </lineage>
</organism>
<evidence type="ECO:0000256" key="7">
    <source>
        <dbReference type="ARBA" id="ARBA00023157"/>
    </source>
</evidence>
<sequence length="563" mass="62233">MSSATMVENLLLPPCEAKTFQDIDIGTGVTILSTEATARRNYNTTSPVPFVPSFKGLDFCQIKISYNPAGSTHEVGLEVWLPLTRAAWSGRYQATGGAAFRSGVGDLFFGQAVHDGYAVSSTDGGNRNEDFFDISWGLKDDKTIDWERLQIAYTTSIVDQILITKNIVANYYGETPRYSYWNGCSQAGRQGYMLAQQYPYLLDGILANAPAIGFTDLAMGDFWPQLVMKEAGLWMSSCQFDFFRQKAMEACDMSDGVSDGVISDPDICDFDPLHVVGKTYYCDGEEAEVTTTMANIVRKIEQGPTTPMKTPIWHGFSPSTSMETVGATKLTADKRLTSNPYGISSSFIKNLLLKDASFNLTSLTYTDFMALWTQATQNFSWLWDATNPNLHNLKHAKTKLLTYHGLEDTEIPYQNTLRYRKRVELVMGGANAVDEFYRVFLAPGVRHCFGGTGPEPLDPLAVLVDWVEKGEAPETMDAGTLNNDGELVTRELCAFPAKAKYMGLGDAKRASSWSCVGGTERHVEREEEFEGEEQQVLGDTQAGKILGGLRDRFEGLNLGLRIG</sequence>
<keyword evidence="6" id="KW-0106">Calcium</keyword>
<dbReference type="STRING" id="97972.A0A2V1DK54"/>
<accession>A0A2V1DK54</accession>
<evidence type="ECO:0000313" key="9">
    <source>
        <dbReference type="EMBL" id="PVH98211.1"/>
    </source>
</evidence>
<keyword evidence="3" id="KW-0479">Metal-binding</keyword>
<dbReference type="Pfam" id="PF07519">
    <property type="entry name" value="Tannase"/>
    <property type="match status" value="1"/>
</dbReference>
<dbReference type="EC" id="3.1.1.-" evidence="8"/>
<comment type="similarity">
    <text evidence="1 8">Belongs to the tannase family.</text>
</comment>
<evidence type="ECO:0000256" key="4">
    <source>
        <dbReference type="ARBA" id="ARBA00022729"/>
    </source>
</evidence>
<evidence type="ECO:0000313" key="10">
    <source>
        <dbReference type="Proteomes" id="UP000244855"/>
    </source>
</evidence>
<proteinExistence type="inferred from homology"/>
<dbReference type="SUPFAM" id="SSF53474">
    <property type="entry name" value="alpha/beta-Hydrolases"/>
    <property type="match status" value="1"/>
</dbReference>
<keyword evidence="2" id="KW-0719">Serine esterase</keyword>
<evidence type="ECO:0000256" key="8">
    <source>
        <dbReference type="RuleBase" id="RU361238"/>
    </source>
</evidence>
<evidence type="ECO:0000256" key="3">
    <source>
        <dbReference type="ARBA" id="ARBA00022723"/>
    </source>
</evidence>
<dbReference type="EMBL" id="KZ805418">
    <property type="protein sequence ID" value="PVH98211.1"/>
    <property type="molecule type" value="Genomic_DNA"/>
</dbReference>
<keyword evidence="10" id="KW-1185">Reference proteome</keyword>
<dbReference type="PANTHER" id="PTHR33938:SF8">
    <property type="entry name" value="CARBOXYLIC ESTER HYDROLASE"/>
    <property type="match status" value="1"/>
</dbReference>
<evidence type="ECO:0000256" key="1">
    <source>
        <dbReference type="ARBA" id="ARBA00006249"/>
    </source>
</evidence>
<dbReference type="GO" id="GO:0030600">
    <property type="term" value="F:feruloyl esterase activity"/>
    <property type="evidence" value="ECO:0007669"/>
    <property type="project" value="UniProtKB-ARBA"/>
</dbReference>
<dbReference type="GO" id="GO:0046872">
    <property type="term" value="F:metal ion binding"/>
    <property type="evidence" value="ECO:0007669"/>
    <property type="project" value="UniProtKB-KW"/>
</dbReference>
<dbReference type="PANTHER" id="PTHR33938">
    <property type="entry name" value="FERULOYL ESTERASE B-RELATED"/>
    <property type="match status" value="1"/>
</dbReference>
<evidence type="ECO:0000256" key="6">
    <source>
        <dbReference type="ARBA" id="ARBA00022837"/>
    </source>
</evidence>
<name>A0A2V1DK54_9PLEO</name>
<dbReference type="AlphaFoldDB" id="A0A2V1DK54"/>
<dbReference type="Proteomes" id="UP000244855">
    <property type="component" value="Unassembled WGS sequence"/>
</dbReference>